<dbReference type="OrthoDB" id="10067602at2759"/>
<dbReference type="eggNOG" id="KOG0721">
    <property type="taxonomic scope" value="Eukaryota"/>
</dbReference>
<feature type="domain" description="J" evidence="1">
    <location>
        <begin position="266"/>
        <end position="319"/>
    </location>
</feature>
<dbReference type="InterPro" id="IPR050817">
    <property type="entry name" value="DjlA_DnaK_co-chaperone"/>
</dbReference>
<dbReference type="EMBL" id="AGNL01047527">
    <property type="protein sequence ID" value="EJK46807.1"/>
    <property type="molecule type" value="Genomic_DNA"/>
</dbReference>
<organism evidence="3 4">
    <name type="scientific">Thalassiosira oceanica</name>
    <name type="common">Marine diatom</name>
    <dbReference type="NCBI Taxonomy" id="159749"/>
    <lineage>
        <taxon>Eukaryota</taxon>
        <taxon>Sar</taxon>
        <taxon>Stramenopiles</taxon>
        <taxon>Ochrophyta</taxon>
        <taxon>Bacillariophyta</taxon>
        <taxon>Coscinodiscophyceae</taxon>
        <taxon>Thalassiosirophycidae</taxon>
        <taxon>Thalassiosirales</taxon>
        <taxon>Thalassiosiraceae</taxon>
        <taxon>Thalassiosira</taxon>
    </lineage>
</organism>
<evidence type="ECO:0008006" key="5">
    <source>
        <dbReference type="Google" id="ProtNLM"/>
    </source>
</evidence>
<evidence type="ECO:0000259" key="1">
    <source>
        <dbReference type="PROSITE" id="PS50076"/>
    </source>
</evidence>
<evidence type="ECO:0000313" key="3">
    <source>
        <dbReference type="EMBL" id="EJK46807.1"/>
    </source>
</evidence>
<sequence>MAAALSLWDGRSGQHPAEPLPLCDPLPGVPEALSEFARSAYKHALQRSSGSSIGQNISSGEYNTYCDSSRRHDDVSVAQPLSGATVIVLANNSTQSLREERESIGTTVNSLGGYFCPTVIDEKSSITHAIWIDSQVELDYVSNETLQIINACLSHDIAIVNPSWIAELIDLPTGAHWSEVDLNHHIPRILKVIMNDSAQATSSRSLKSSAARHQLRMSISETFSFLVEENETEMEDQAIKRALELSLEAFALSHHSKESKSFEGESPYEILGIDEDATRAEIKAAYRRLCLLTHPDRGGKEGDFQKVSSAYRSLMSNASCLATSSQDAEKEEGKASLRSTAHWDRELQSHHDLVQALYNGLNIDENIGKQQRALDQLGLSPKDAGWRMSNEKGDELLNACFWLSLAASQLSGAQALAVWDSPNDSLSIEDRDLLLGIDAELIESTALTLKRLVEASVLSCHPEWNDRVGESVQAFSDFLVYCLQSQSVVSEWAVVVVDSCSGFVDIYKGSKFDEQVESVRRRNTITIRYIPGHYQPLLPQGPRPTLQDILHSFDSHGVVYVVTDG</sequence>
<dbReference type="SUPFAM" id="SSF46565">
    <property type="entry name" value="Chaperone J-domain"/>
    <property type="match status" value="1"/>
</dbReference>
<dbReference type="Gene3D" id="3.40.50.10190">
    <property type="entry name" value="BRCT domain"/>
    <property type="match status" value="1"/>
</dbReference>
<dbReference type="Gene3D" id="1.10.287.110">
    <property type="entry name" value="DnaJ domain"/>
    <property type="match status" value="1"/>
</dbReference>
<dbReference type="OMA" id="MEERESM"/>
<comment type="caution">
    <text evidence="3">The sequence shown here is derived from an EMBL/GenBank/DDBJ whole genome shotgun (WGS) entry which is preliminary data.</text>
</comment>
<evidence type="ECO:0000259" key="2">
    <source>
        <dbReference type="PROSITE" id="PS50172"/>
    </source>
</evidence>
<dbReference type="Proteomes" id="UP000266841">
    <property type="component" value="Unassembled WGS sequence"/>
</dbReference>
<dbReference type="PANTHER" id="PTHR24074">
    <property type="entry name" value="CO-CHAPERONE PROTEIN DJLA"/>
    <property type="match status" value="1"/>
</dbReference>
<protein>
    <recommendedName>
        <fullName evidence="5">J domain-containing protein</fullName>
    </recommendedName>
</protein>
<dbReference type="PRINTS" id="PR00625">
    <property type="entry name" value="JDOMAIN"/>
</dbReference>
<dbReference type="Pfam" id="PF00226">
    <property type="entry name" value="DnaJ"/>
    <property type="match status" value="1"/>
</dbReference>
<gene>
    <name evidence="3" type="ORF">THAOC_34511</name>
</gene>
<dbReference type="AlphaFoldDB" id="K0RJF7"/>
<evidence type="ECO:0000313" key="4">
    <source>
        <dbReference type="Proteomes" id="UP000266841"/>
    </source>
</evidence>
<dbReference type="InterPro" id="IPR001357">
    <property type="entry name" value="BRCT_dom"/>
</dbReference>
<dbReference type="PROSITE" id="PS50172">
    <property type="entry name" value="BRCT"/>
    <property type="match status" value="1"/>
</dbReference>
<feature type="domain" description="BRCT" evidence="2">
    <location>
        <begin position="76"/>
        <end position="169"/>
    </location>
</feature>
<reference evidence="3 4" key="1">
    <citation type="journal article" date="2012" name="Genome Biol.">
        <title>Genome and low-iron response of an oceanic diatom adapted to chronic iron limitation.</title>
        <authorList>
            <person name="Lommer M."/>
            <person name="Specht M."/>
            <person name="Roy A.S."/>
            <person name="Kraemer L."/>
            <person name="Andreson R."/>
            <person name="Gutowska M.A."/>
            <person name="Wolf J."/>
            <person name="Bergner S.V."/>
            <person name="Schilhabel M.B."/>
            <person name="Klostermeier U.C."/>
            <person name="Beiko R.G."/>
            <person name="Rosenstiel P."/>
            <person name="Hippler M."/>
            <person name="Laroche J."/>
        </authorList>
    </citation>
    <scope>NUCLEOTIDE SEQUENCE [LARGE SCALE GENOMIC DNA]</scope>
    <source>
        <strain evidence="3 4">CCMP1005</strain>
    </source>
</reference>
<name>K0RJF7_THAOC</name>
<dbReference type="SMART" id="SM00271">
    <property type="entry name" value="DnaJ"/>
    <property type="match status" value="1"/>
</dbReference>
<proteinExistence type="predicted"/>
<dbReference type="InterPro" id="IPR036420">
    <property type="entry name" value="BRCT_dom_sf"/>
</dbReference>
<dbReference type="PROSITE" id="PS50076">
    <property type="entry name" value="DNAJ_2"/>
    <property type="match status" value="1"/>
</dbReference>
<dbReference type="InterPro" id="IPR001623">
    <property type="entry name" value="DnaJ_domain"/>
</dbReference>
<keyword evidence="4" id="KW-1185">Reference proteome</keyword>
<dbReference type="CDD" id="cd06257">
    <property type="entry name" value="DnaJ"/>
    <property type="match status" value="1"/>
</dbReference>
<accession>K0RJF7</accession>
<dbReference type="InterPro" id="IPR036869">
    <property type="entry name" value="J_dom_sf"/>
</dbReference>